<dbReference type="RefSeq" id="WP_013863531.1">
    <property type="nucleotide sequence ID" value="NC_015635.1"/>
</dbReference>
<accession>F5XH30</accession>
<dbReference type="InterPro" id="IPR046346">
    <property type="entry name" value="Aminoacid_DH-like_N_sf"/>
</dbReference>
<feature type="domain" description="Shikimate dehydrogenase substrate binding N-terminal" evidence="3">
    <location>
        <begin position="16"/>
        <end position="96"/>
    </location>
</feature>
<dbReference type="GO" id="GO:0050661">
    <property type="term" value="F:NADP binding"/>
    <property type="evidence" value="ECO:0007669"/>
    <property type="project" value="TreeGrafter"/>
</dbReference>
<dbReference type="PANTHER" id="PTHR21089:SF1">
    <property type="entry name" value="BIFUNCTIONAL 3-DEHYDROQUINATE DEHYDRATASE_SHIKIMATE DEHYDROGENASE, CHLOROPLASTIC"/>
    <property type="match status" value="1"/>
</dbReference>
<dbReference type="CDD" id="cd01065">
    <property type="entry name" value="NAD_bind_Shikimate_DH"/>
    <property type="match status" value="1"/>
</dbReference>
<dbReference type="InterPro" id="IPR036291">
    <property type="entry name" value="NAD(P)-bd_dom_sf"/>
</dbReference>
<dbReference type="InterPro" id="IPR013708">
    <property type="entry name" value="Shikimate_DH-bd_N"/>
</dbReference>
<dbReference type="AlphaFoldDB" id="F5XH30"/>
<organism evidence="5 6">
    <name type="scientific">Microlunatus phosphovorus (strain ATCC 700054 / DSM 10555 / JCM 9379 / NBRC 101784 / NCIMB 13414 / VKM Ac-1990 / NM-1)</name>
    <dbReference type="NCBI Taxonomy" id="1032480"/>
    <lineage>
        <taxon>Bacteria</taxon>
        <taxon>Bacillati</taxon>
        <taxon>Actinomycetota</taxon>
        <taxon>Actinomycetes</taxon>
        <taxon>Propionibacteriales</taxon>
        <taxon>Propionibacteriaceae</taxon>
        <taxon>Microlunatus</taxon>
    </lineage>
</organism>
<evidence type="ECO:0000313" key="6">
    <source>
        <dbReference type="Proteomes" id="UP000007947"/>
    </source>
</evidence>
<dbReference type="SUPFAM" id="SSF53223">
    <property type="entry name" value="Aminoacid dehydrogenase-like, N-terminal domain"/>
    <property type="match status" value="1"/>
</dbReference>
<protein>
    <submittedName>
        <fullName evidence="5">Shikimate dehydrogenase</fullName>
        <ecNumber evidence="5">1.1.1.25</ecNumber>
    </submittedName>
</protein>
<dbReference type="EC" id="1.1.1.25" evidence="5"/>
<dbReference type="PANTHER" id="PTHR21089">
    <property type="entry name" value="SHIKIMATE DEHYDROGENASE"/>
    <property type="match status" value="1"/>
</dbReference>
<keyword evidence="6" id="KW-1185">Reference proteome</keyword>
<dbReference type="SUPFAM" id="SSF51735">
    <property type="entry name" value="NAD(P)-binding Rossmann-fold domains"/>
    <property type="match status" value="1"/>
</dbReference>
<dbReference type="HOGENOM" id="CLU_044063_0_0_11"/>
<evidence type="ECO:0000259" key="4">
    <source>
        <dbReference type="Pfam" id="PF18317"/>
    </source>
</evidence>
<sequence>MTVDGVPAGAQRRCAVAGSPIAHSLSPALHHAAYAHLGLDWEYGRHELVADQLAGFVAGCDPSWRGLSMTMPLKEAALELGEVDEIARLAMAANTLVFEDDGARRVYNTDVGGLVNALTAAGLHGVQSAVILGTGATARSTVVSLARLGVRRITVVARTPAKALPLISLADYLGVQLTVQPWTDPAVASDLLISTAAAGAVDDRAPEWVAVNAAVFDVIYDPWPTVLAQAGAAQDRIVLSGLDLLVHQAVLQVELMTGSTVPAEVLYDAGRTALAANSPA</sequence>
<evidence type="ECO:0000256" key="1">
    <source>
        <dbReference type="ARBA" id="ARBA00004871"/>
    </source>
</evidence>
<dbReference type="Gene3D" id="3.40.50.720">
    <property type="entry name" value="NAD(P)-binding Rossmann-like Domain"/>
    <property type="match status" value="1"/>
</dbReference>
<dbReference type="InterPro" id="IPR041121">
    <property type="entry name" value="SDH_C"/>
</dbReference>
<evidence type="ECO:0000256" key="2">
    <source>
        <dbReference type="ARBA" id="ARBA00023141"/>
    </source>
</evidence>
<evidence type="ECO:0000259" key="3">
    <source>
        <dbReference type="Pfam" id="PF08501"/>
    </source>
</evidence>
<dbReference type="GO" id="GO:0005829">
    <property type="term" value="C:cytosol"/>
    <property type="evidence" value="ECO:0007669"/>
    <property type="project" value="TreeGrafter"/>
</dbReference>
<dbReference type="Gene3D" id="3.40.50.10860">
    <property type="entry name" value="Leucine Dehydrogenase, chain A, domain 1"/>
    <property type="match status" value="1"/>
</dbReference>
<dbReference type="KEGG" id="mph:MLP_26480"/>
<dbReference type="GO" id="GO:0009423">
    <property type="term" value="P:chorismate biosynthetic process"/>
    <property type="evidence" value="ECO:0007669"/>
    <property type="project" value="TreeGrafter"/>
</dbReference>
<dbReference type="EMBL" id="AP012204">
    <property type="protein sequence ID" value="BAK35662.1"/>
    <property type="molecule type" value="Genomic_DNA"/>
</dbReference>
<reference evidence="5 6" key="1">
    <citation type="submission" date="2011-05" db="EMBL/GenBank/DDBJ databases">
        <title>Whole genome sequence of Microlunatus phosphovorus NM-1.</title>
        <authorList>
            <person name="Hosoyama A."/>
            <person name="Sasaki K."/>
            <person name="Harada T."/>
            <person name="Igarashi R."/>
            <person name="Kawakoshi A."/>
            <person name="Sasagawa M."/>
            <person name="Fukada J."/>
            <person name="Nakamura S."/>
            <person name="Katano Y."/>
            <person name="Hanada S."/>
            <person name="Kamagata Y."/>
            <person name="Nakamura N."/>
            <person name="Yamazaki S."/>
            <person name="Fujita N."/>
        </authorList>
    </citation>
    <scope>NUCLEOTIDE SEQUENCE [LARGE SCALE GENOMIC DNA]</scope>
    <source>
        <strain evidence="6">ATCC 700054 / DSM 10555 / JCM 9379 / NBRC 101784 / NCIMB 13414 / VKM Ac-1990 / NM-1</strain>
    </source>
</reference>
<dbReference type="STRING" id="1032480.MLP_26480"/>
<dbReference type="Pfam" id="PF08501">
    <property type="entry name" value="Shikimate_dh_N"/>
    <property type="match status" value="1"/>
</dbReference>
<evidence type="ECO:0000313" key="5">
    <source>
        <dbReference type="EMBL" id="BAK35662.1"/>
    </source>
</evidence>
<dbReference type="OrthoDB" id="9776868at2"/>
<dbReference type="InterPro" id="IPR022893">
    <property type="entry name" value="Shikimate_DH_fam"/>
</dbReference>
<comment type="pathway">
    <text evidence="1">Metabolic intermediate biosynthesis; chorismate biosynthesis; chorismate from D-erythrose 4-phosphate and phosphoenolpyruvate: step 4/7.</text>
</comment>
<proteinExistence type="predicted"/>
<keyword evidence="2" id="KW-0057">Aromatic amino acid biosynthesis</keyword>
<dbReference type="GO" id="GO:0019632">
    <property type="term" value="P:shikimate metabolic process"/>
    <property type="evidence" value="ECO:0007669"/>
    <property type="project" value="TreeGrafter"/>
</dbReference>
<dbReference type="Pfam" id="PF18317">
    <property type="entry name" value="SDH_C"/>
    <property type="match status" value="1"/>
</dbReference>
<dbReference type="GO" id="GO:0004764">
    <property type="term" value="F:shikimate 3-dehydrogenase (NADP+) activity"/>
    <property type="evidence" value="ECO:0007669"/>
    <property type="project" value="UniProtKB-EC"/>
</dbReference>
<gene>
    <name evidence="5" type="primary">aroE</name>
    <name evidence="5" type="ordered locus">MLP_26480</name>
</gene>
<keyword evidence="2" id="KW-0028">Amino-acid biosynthesis</keyword>
<dbReference type="Proteomes" id="UP000007947">
    <property type="component" value="Chromosome"/>
</dbReference>
<name>F5XH30_MICPN</name>
<dbReference type="GO" id="GO:0009073">
    <property type="term" value="P:aromatic amino acid family biosynthetic process"/>
    <property type="evidence" value="ECO:0007669"/>
    <property type="project" value="UniProtKB-KW"/>
</dbReference>
<dbReference type="eggNOG" id="COG0169">
    <property type="taxonomic scope" value="Bacteria"/>
</dbReference>
<keyword evidence="5" id="KW-0560">Oxidoreductase</keyword>
<dbReference type="NCBIfam" id="NF001311">
    <property type="entry name" value="PRK00258.1-3"/>
    <property type="match status" value="1"/>
</dbReference>
<feature type="domain" description="SDH C-terminal" evidence="4">
    <location>
        <begin position="241"/>
        <end position="269"/>
    </location>
</feature>